<dbReference type="PROSITE" id="PS00107">
    <property type="entry name" value="PROTEIN_KINASE_ATP"/>
    <property type="match status" value="1"/>
</dbReference>
<evidence type="ECO:0000256" key="10">
    <source>
        <dbReference type="ARBA" id="ARBA00023136"/>
    </source>
</evidence>
<dbReference type="Proteomes" id="UP000251960">
    <property type="component" value="Chromosome 1"/>
</dbReference>
<keyword evidence="8 13" id="KW-0067">ATP-binding</keyword>
<dbReference type="Pfam" id="PF13855">
    <property type="entry name" value="LRR_8"/>
    <property type="match status" value="1"/>
</dbReference>
<evidence type="ECO:0000256" key="3">
    <source>
        <dbReference type="ARBA" id="ARBA00022614"/>
    </source>
</evidence>
<feature type="non-terminal residue" evidence="17">
    <location>
        <position position="1"/>
    </location>
</feature>
<evidence type="ECO:0000256" key="9">
    <source>
        <dbReference type="ARBA" id="ARBA00022989"/>
    </source>
</evidence>
<dbReference type="Pfam" id="PF23598">
    <property type="entry name" value="LRR_14"/>
    <property type="match status" value="1"/>
</dbReference>
<dbReference type="CDD" id="cd14066">
    <property type="entry name" value="STKc_IRAK"/>
    <property type="match status" value="1"/>
</dbReference>
<dbReference type="FunFam" id="3.80.10.10:FF:000402">
    <property type="entry name" value="Putative LRR receptor-like serine/threonine-protein kinase IRK"/>
    <property type="match status" value="1"/>
</dbReference>
<dbReference type="InterPro" id="IPR000719">
    <property type="entry name" value="Prot_kinase_dom"/>
</dbReference>
<dbReference type="InterPro" id="IPR032675">
    <property type="entry name" value="LRR_dom_sf"/>
</dbReference>
<evidence type="ECO:0000256" key="5">
    <source>
        <dbReference type="ARBA" id="ARBA00022729"/>
    </source>
</evidence>
<keyword evidence="17" id="KW-0808">Transferase</keyword>
<keyword evidence="12" id="KW-0325">Glycoprotein</keyword>
<dbReference type="PANTHER" id="PTHR48056:SF82">
    <property type="entry name" value="LRR RECEPTOR-LIKE SERINE_THREONINE-PROTEIN KINASE IRK-RELATED"/>
    <property type="match status" value="1"/>
</dbReference>
<dbReference type="FunFam" id="3.30.200.20:FF:000295">
    <property type="entry name" value="probable LRR receptor-like serine/threonine-protein kinase IRK"/>
    <property type="match status" value="1"/>
</dbReference>
<dbReference type="FunFam" id="1.10.510.10:FF:000267">
    <property type="entry name" value="probable LRR receptor-like serine/threonine-protein kinase IRK"/>
    <property type="match status" value="1"/>
</dbReference>
<keyword evidence="11 17" id="KW-0675">Receptor</keyword>
<evidence type="ECO:0000256" key="6">
    <source>
        <dbReference type="ARBA" id="ARBA00022737"/>
    </source>
</evidence>
<comment type="caution">
    <text evidence="17">The sequence shown here is derived from an EMBL/GenBank/DDBJ whole genome shotgun (WGS) entry which is preliminary data.</text>
</comment>
<dbReference type="GO" id="GO:0005886">
    <property type="term" value="C:plasma membrane"/>
    <property type="evidence" value="ECO:0007669"/>
    <property type="project" value="UniProtKB-SubCell"/>
</dbReference>
<dbReference type="InterPro" id="IPR011009">
    <property type="entry name" value="Kinase-like_dom_sf"/>
</dbReference>
<feature type="compositionally biased region" description="Basic and acidic residues" evidence="14">
    <location>
        <begin position="92"/>
        <end position="103"/>
    </location>
</feature>
<name>A0A317Y5N8_MAIZE</name>
<evidence type="ECO:0000256" key="12">
    <source>
        <dbReference type="ARBA" id="ARBA00023180"/>
    </source>
</evidence>
<keyword evidence="10 15" id="KW-0472">Membrane</keyword>
<keyword evidence="5" id="KW-0732">Signal</keyword>
<feature type="region of interest" description="Disordered" evidence="14">
    <location>
        <begin position="86"/>
        <end position="111"/>
    </location>
</feature>
<protein>
    <submittedName>
        <fullName evidence="17">Putative LRR receptor-like serine/threonine-protein kinase IRK</fullName>
    </submittedName>
</protein>
<dbReference type="InterPro" id="IPR001245">
    <property type="entry name" value="Ser-Thr/Tyr_kinase_cat_dom"/>
</dbReference>
<dbReference type="Gene3D" id="3.30.200.20">
    <property type="entry name" value="Phosphorylase Kinase, domain 1"/>
    <property type="match status" value="1"/>
</dbReference>
<keyword evidence="6" id="KW-0677">Repeat</keyword>
<keyword evidence="4 15" id="KW-0812">Transmembrane</keyword>
<feature type="transmembrane region" description="Helical" evidence="15">
    <location>
        <begin position="752"/>
        <end position="777"/>
    </location>
</feature>
<accession>A0A317Y5N8</accession>
<dbReference type="PROSITE" id="PS50011">
    <property type="entry name" value="PROTEIN_KINASE_DOM"/>
    <property type="match status" value="1"/>
</dbReference>
<dbReference type="SMART" id="SM00369">
    <property type="entry name" value="LRR_TYP"/>
    <property type="match status" value="9"/>
</dbReference>
<evidence type="ECO:0000259" key="16">
    <source>
        <dbReference type="PROSITE" id="PS50011"/>
    </source>
</evidence>
<dbReference type="FunFam" id="3.80.10.10:FF:000362">
    <property type="entry name" value="Putative LRR receptor-like serine/threonine-protein kinase IRK"/>
    <property type="match status" value="1"/>
</dbReference>
<dbReference type="AlphaFoldDB" id="A0A317Y5N8"/>
<evidence type="ECO:0000256" key="1">
    <source>
        <dbReference type="ARBA" id="ARBA00004251"/>
    </source>
</evidence>
<dbReference type="Pfam" id="PF00560">
    <property type="entry name" value="LRR_1"/>
    <property type="match status" value="2"/>
</dbReference>
<keyword evidence="2" id="KW-1003">Cell membrane</keyword>
<dbReference type="InterPro" id="IPR013210">
    <property type="entry name" value="LRR_N_plant-typ"/>
</dbReference>
<dbReference type="GO" id="GO:0004674">
    <property type="term" value="F:protein serine/threonine kinase activity"/>
    <property type="evidence" value="ECO:0007669"/>
    <property type="project" value="UniProtKB-EC"/>
</dbReference>
<dbReference type="Gene3D" id="3.80.10.10">
    <property type="entry name" value="Ribonuclease Inhibitor"/>
    <property type="match status" value="2"/>
</dbReference>
<evidence type="ECO:0000256" key="7">
    <source>
        <dbReference type="ARBA" id="ARBA00022741"/>
    </source>
</evidence>
<feature type="region of interest" description="Disordered" evidence="14">
    <location>
        <begin position="120"/>
        <end position="139"/>
    </location>
</feature>
<evidence type="ECO:0000256" key="14">
    <source>
        <dbReference type="SAM" id="MobiDB-lite"/>
    </source>
</evidence>
<dbReference type="InterPro" id="IPR003591">
    <property type="entry name" value="Leu-rich_rpt_typical-subtyp"/>
</dbReference>
<feature type="domain" description="Protein kinase" evidence="16">
    <location>
        <begin position="830"/>
        <end position="1102"/>
    </location>
</feature>
<dbReference type="Pfam" id="PF07714">
    <property type="entry name" value="PK_Tyr_Ser-Thr"/>
    <property type="match status" value="1"/>
</dbReference>
<gene>
    <name evidence="17" type="primary">IRK_0</name>
    <name evidence="17" type="ORF">Zm00014a_033548</name>
</gene>
<reference evidence="17" key="1">
    <citation type="journal article" date="2018" name="Nat. Genet.">
        <title>Extensive intraspecific gene order and gene structural variations between Mo17 and other maize genomes.</title>
        <authorList>
            <person name="Sun S."/>
            <person name="Zhou Y."/>
            <person name="Chen J."/>
            <person name="Shi J."/>
            <person name="Zhao H."/>
            <person name="Zhao H."/>
            <person name="Song W."/>
            <person name="Zhang M."/>
            <person name="Cui Y."/>
            <person name="Dong X."/>
            <person name="Liu H."/>
            <person name="Ma X."/>
            <person name="Jiao Y."/>
            <person name="Wang B."/>
            <person name="Wei X."/>
            <person name="Stein J.C."/>
            <person name="Glaubitz J.C."/>
            <person name="Lu F."/>
            <person name="Yu G."/>
            <person name="Liang C."/>
            <person name="Fengler K."/>
            <person name="Li B."/>
            <person name="Rafalski A."/>
            <person name="Schnable P.S."/>
            <person name="Ware D.H."/>
            <person name="Buckler E.S."/>
            <person name="Lai J."/>
        </authorList>
    </citation>
    <scope>NUCLEOTIDE SEQUENCE [LARGE SCALE GENOMIC DNA]</scope>
    <source>
        <tissue evidence="17">Seedling</tissue>
    </source>
</reference>
<proteinExistence type="predicted"/>
<dbReference type="SUPFAM" id="SSF52058">
    <property type="entry name" value="L domain-like"/>
    <property type="match status" value="2"/>
</dbReference>
<dbReference type="InterPro" id="IPR050647">
    <property type="entry name" value="Plant_LRR-RLKs"/>
</dbReference>
<dbReference type="ExpressionAtlas" id="A0A317Y5N8">
    <property type="expression patterns" value="baseline and differential"/>
</dbReference>
<evidence type="ECO:0000256" key="13">
    <source>
        <dbReference type="PROSITE-ProRule" id="PRU10141"/>
    </source>
</evidence>
<dbReference type="InterPro" id="IPR001611">
    <property type="entry name" value="Leu-rich_rpt"/>
</dbReference>
<keyword evidence="9 15" id="KW-1133">Transmembrane helix</keyword>
<dbReference type="PANTHER" id="PTHR48056">
    <property type="entry name" value="LRR RECEPTOR-LIKE SERINE/THREONINE-PROTEIN KINASE-RELATED"/>
    <property type="match status" value="1"/>
</dbReference>
<dbReference type="GO" id="GO:0005524">
    <property type="term" value="F:ATP binding"/>
    <property type="evidence" value="ECO:0007669"/>
    <property type="project" value="UniProtKB-UniRule"/>
</dbReference>
<feature type="binding site" evidence="13">
    <location>
        <position position="859"/>
    </location>
    <ligand>
        <name>ATP</name>
        <dbReference type="ChEBI" id="CHEBI:30616"/>
    </ligand>
</feature>
<evidence type="ECO:0000256" key="15">
    <source>
        <dbReference type="SAM" id="Phobius"/>
    </source>
</evidence>
<organism evidence="17">
    <name type="scientific">Zea mays</name>
    <name type="common">Maize</name>
    <dbReference type="NCBI Taxonomy" id="4577"/>
    <lineage>
        <taxon>Eukaryota</taxon>
        <taxon>Viridiplantae</taxon>
        <taxon>Streptophyta</taxon>
        <taxon>Embryophyta</taxon>
        <taxon>Tracheophyta</taxon>
        <taxon>Spermatophyta</taxon>
        <taxon>Magnoliopsida</taxon>
        <taxon>Liliopsida</taxon>
        <taxon>Poales</taxon>
        <taxon>Poaceae</taxon>
        <taxon>PACMAD clade</taxon>
        <taxon>Panicoideae</taxon>
        <taxon>Andropogonodae</taxon>
        <taxon>Andropogoneae</taxon>
        <taxon>Tripsacinae</taxon>
        <taxon>Zea</taxon>
    </lineage>
</organism>
<evidence type="ECO:0000313" key="17">
    <source>
        <dbReference type="EMBL" id="PWZ53101.1"/>
    </source>
</evidence>
<keyword evidence="17" id="KW-0418">Kinase</keyword>
<dbReference type="SUPFAM" id="SSF56112">
    <property type="entry name" value="Protein kinase-like (PK-like)"/>
    <property type="match status" value="1"/>
</dbReference>
<dbReference type="SMART" id="SM00365">
    <property type="entry name" value="LRR_SD22"/>
    <property type="match status" value="3"/>
</dbReference>
<dbReference type="PRINTS" id="PR00019">
    <property type="entry name" value="LEURICHRPT"/>
</dbReference>
<dbReference type="InterPro" id="IPR017441">
    <property type="entry name" value="Protein_kinase_ATP_BS"/>
</dbReference>
<comment type="subcellular location">
    <subcellularLocation>
        <location evidence="1">Cell membrane</location>
        <topology evidence="1">Single-pass type I membrane protein</topology>
    </subcellularLocation>
</comment>
<evidence type="ECO:0000256" key="2">
    <source>
        <dbReference type="ARBA" id="ARBA00022475"/>
    </source>
</evidence>
<keyword evidence="7 13" id="KW-0547">Nucleotide-binding</keyword>
<dbReference type="Gene3D" id="1.10.510.10">
    <property type="entry name" value="Transferase(Phosphotransferase) domain 1"/>
    <property type="match status" value="1"/>
</dbReference>
<sequence>GPTLEHLYFFVSPLPLLALSPSQRSSLSPLSVAPCLPRSLPAPTLAPPPLSLPAFFNEVFRRVGTGGSDVDGCILARQYSAGRKRVPFEASRSSRADLSEPKPAEAPPFIPPVRSSSCISPEHLFAPPPPPPPCPSPKSRRAMQPLALLVLVHLAALAAAAEARGGVAGAGLGDDVLGLIVFKADVSDPDGRLATWSEDDERPCAWDGVTCDARTGRVSALSLAGFGLSGKLGRGLLRLEALQSLSLARNNLSGDVPADLARLPALQTLDLSANAFAGAVPEGLFGRCRSLRDVSLANNAFSGGIPRDVAACATLASLNLSSNRLDGALPSDIWSLNALRTLDISGNAVTGDLPIGISRMFNLRELNLRGNRLTGSLPDDIGDCPLLRSVDLGSNSLSGNLPESLRRLSTCTYLDLSSNEFTGSVPTWFGEMTSLEMLDLSGNRLSGEIPGSIGGLMSLRELRLSGNGFTGALPESIGGCKSLMHVDVSWNSLTGALPTWVLSSSVQWVSVSQNTLSGELKVPANASSVLQGVDLSNNAFSGVIPSEISKLQNLQSLNMSWNSMYGSIPASILEMKSLEVLDFTANRLNGCIPASKGGESLKELRLGKNFLTGNIPAQIGNCSALASLDLSHNSLTGVIPETLSNLTNLEIVDLSQNKLTGVLPKQLSNLPHLLQFNVSHNQLSGDLPPGSFFDTIPLSCVSDNPGLCGAKLNSSCPGVLPKPIVLNPNTSSDPISPTELVPDGGRHHKKTILSISALVAIGAAVLIAVGVITITVLNLRVRAPGSHSGAVLELSDGYLSQSPTTDMNTGKLVMFGGGNPEFSASTHALLNKDCELGRGGFGTVYKTTLRDGQPVAIKKLTVSSLVKSQVEFEREMKMLGKLRHRNLVALKGYYWTPSLQLLIYEFVSGGNLHKQLHESSTTNCLPWKERFDIVLGIARSLAHLHRHDIIHYNLKSSNILLDGSGEAKVGDYGLAKLLPMLDRYVLSSKVQSALGYMAPEFACRTVKITEKCDVYGFGVLILEILTGRTPVEYMEDDVVVLCDVVRAALDEGKVEECVDERLCGKFPLEEAVPIMKLGLVCTSQVPSNRPDMGEVVNILELIRCPQDSPETELG</sequence>
<keyword evidence="3" id="KW-0433">Leucine-rich repeat</keyword>
<dbReference type="Pfam" id="PF08263">
    <property type="entry name" value="LRRNT_2"/>
    <property type="match status" value="1"/>
</dbReference>
<dbReference type="InterPro" id="IPR055414">
    <property type="entry name" value="LRR_R13L4/SHOC2-like"/>
</dbReference>
<dbReference type="EMBL" id="NCVQ01000001">
    <property type="protein sequence ID" value="PWZ53101.1"/>
    <property type="molecule type" value="Genomic_DNA"/>
</dbReference>
<evidence type="ECO:0000256" key="8">
    <source>
        <dbReference type="ARBA" id="ARBA00022840"/>
    </source>
</evidence>
<feature type="compositionally biased region" description="Pro residues" evidence="14">
    <location>
        <begin position="126"/>
        <end position="136"/>
    </location>
</feature>
<evidence type="ECO:0000256" key="11">
    <source>
        <dbReference type="ARBA" id="ARBA00023170"/>
    </source>
</evidence>
<evidence type="ECO:0000256" key="4">
    <source>
        <dbReference type="ARBA" id="ARBA00022692"/>
    </source>
</evidence>